<reference evidence="1 2" key="1">
    <citation type="journal article" date="2022" name="bioRxiv">
        <title>Genomics of Preaxostyla Flagellates Illuminates Evolutionary Transitions and the Path Towards Mitochondrial Loss.</title>
        <authorList>
            <person name="Novak L.V.F."/>
            <person name="Treitli S.C."/>
            <person name="Pyrih J."/>
            <person name="Halakuc P."/>
            <person name="Pipaliya S.V."/>
            <person name="Vacek V."/>
            <person name="Brzon O."/>
            <person name="Soukal P."/>
            <person name="Eme L."/>
            <person name="Dacks J.B."/>
            <person name="Karnkowska A."/>
            <person name="Elias M."/>
            <person name="Hampl V."/>
        </authorList>
    </citation>
    <scope>NUCLEOTIDE SEQUENCE [LARGE SCALE GENOMIC DNA]</scope>
    <source>
        <strain evidence="1">NAU3</strain>
        <tissue evidence="1">Gut</tissue>
    </source>
</reference>
<evidence type="ECO:0000313" key="2">
    <source>
        <dbReference type="Proteomes" id="UP001281761"/>
    </source>
</evidence>
<organism evidence="1 2">
    <name type="scientific">Blattamonas nauphoetae</name>
    <dbReference type="NCBI Taxonomy" id="2049346"/>
    <lineage>
        <taxon>Eukaryota</taxon>
        <taxon>Metamonada</taxon>
        <taxon>Preaxostyla</taxon>
        <taxon>Oxymonadida</taxon>
        <taxon>Blattamonas</taxon>
    </lineage>
</organism>
<accession>A0ABQ9XH91</accession>
<keyword evidence="2" id="KW-1185">Reference proteome</keyword>
<protein>
    <submittedName>
        <fullName evidence="1">Uncharacterized protein</fullName>
    </submittedName>
</protein>
<dbReference type="Proteomes" id="UP001281761">
    <property type="component" value="Unassembled WGS sequence"/>
</dbReference>
<comment type="caution">
    <text evidence="1">The sequence shown here is derived from an EMBL/GenBank/DDBJ whole genome shotgun (WGS) entry which is preliminary data.</text>
</comment>
<evidence type="ECO:0000313" key="1">
    <source>
        <dbReference type="EMBL" id="KAK2950658.1"/>
    </source>
</evidence>
<sequence length="370" mass="42595">MDGVEDVLEPLLKPNMKWDCRRDVSDNLRPPCLHTLCLELRHCSAFLNWQSNRLESENEKAVIFRSLVATVKIQPALDDPLEAKAVKFLEYVTPYSSKGADVFLFSLGQTPDESLTDFIQSILVLVSSPNQAIIQAAMRLLLYLIANRSATGRLALVKADLIPQLINTLSPLSLSFAEAENIHTNVMEIIVRSVWLATPYGLRKLEISDDNEQQAVHETVFQQVLLPSENYIVHLCVNHFSIIDDAQSLHFLDLLAQLLQICPHYHPTMESVFQMPIFFTIPSCLTFFERDHSIWTFLDEMIDAQREWNGKGREIRQMWKTMQRLLRMEGIEDVLEETQQNHKIEYFGRWLVDTSIRLSKLLGMNVPEQE</sequence>
<gene>
    <name evidence="1" type="ORF">BLNAU_14329</name>
</gene>
<dbReference type="EMBL" id="JARBJD010000131">
    <property type="protein sequence ID" value="KAK2950658.1"/>
    <property type="molecule type" value="Genomic_DNA"/>
</dbReference>
<proteinExistence type="predicted"/>
<name>A0ABQ9XH91_9EUKA</name>